<dbReference type="PATRIC" id="fig|1226633.4.peg.2109"/>
<dbReference type="OrthoDB" id="89669at2"/>
<comment type="caution">
    <text evidence="1">The sequence shown here is derived from an EMBL/GenBank/DDBJ whole genome shotgun (WGS) entry which is preliminary data.</text>
</comment>
<dbReference type="Gene3D" id="3.90.1010.20">
    <property type="match status" value="1"/>
</dbReference>
<accession>A0A017H2V1</accession>
<name>A0A017H2V1_9FUSO</name>
<protein>
    <recommendedName>
        <fullName evidence="3">FMN-binding protein</fullName>
    </recommendedName>
</protein>
<gene>
    <name evidence="1" type="ORF">C095_10395</name>
</gene>
<dbReference type="Proteomes" id="UP000031184">
    <property type="component" value="Unassembled WGS sequence"/>
</dbReference>
<dbReference type="GeneID" id="75074980"/>
<sequence length="132" mass="14985">MKKMIVLFSFLLAATGYASTYRDGIYRGYYISGQETQIEVQFTLKNDVMTEAKYRTLRYKDHDWLKEEEYVAKNKGYMGALNYMVGKKVNQAVLDKLYTPEGIETAGATVRGGKLRHAVQLALMAGPIKLTK</sequence>
<dbReference type="EMBL" id="AUZI01000026">
    <property type="protein sequence ID" value="KID48346.1"/>
    <property type="molecule type" value="Genomic_DNA"/>
</dbReference>
<reference evidence="1 2" key="1">
    <citation type="submission" date="2013-08" db="EMBL/GenBank/DDBJ databases">
        <title>An opportunistic ruminal bacterium that causes liver abscesses in cattle.</title>
        <authorList>
            <person name="Benahmed F.H."/>
            <person name="Rasmussen M."/>
            <person name="Harbottle H."/>
            <person name="Soppet D."/>
            <person name="Nagaraja T.G."/>
            <person name="Davidson M."/>
        </authorList>
    </citation>
    <scope>NUCLEOTIDE SEQUENCE [LARGE SCALE GENOMIC DNA]</scope>
    <source>
        <strain evidence="1 2">B35</strain>
    </source>
</reference>
<evidence type="ECO:0000313" key="1">
    <source>
        <dbReference type="EMBL" id="KID48346.1"/>
    </source>
</evidence>
<dbReference type="AlphaFoldDB" id="A0A017H2V1"/>
<evidence type="ECO:0008006" key="3">
    <source>
        <dbReference type="Google" id="ProtNLM"/>
    </source>
</evidence>
<evidence type="ECO:0000313" key="2">
    <source>
        <dbReference type="Proteomes" id="UP000031184"/>
    </source>
</evidence>
<proteinExistence type="predicted"/>
<organism evidence="1 2">
    <name type="scientific">Fusobacterium necrophorum subsp. funduliforme B35</name>
    <dbReference type="NCBI Taxonomy" id="1226633"/>
    <lineage>
        <taxon>Bacteria</taxon>
        <taxon>Fusobacteriati</taxon>
        <taxon>Fusobacteriota</taxon>
        <taxon>Fusobacteriia</taxon>
        <taxon>Fusobacteriales</taxon>
        <taxon>Fusobacteriaceae</taxon>
        <taxon>Fusobacterium</taxon>
    </lineage>
</organism>
<dbReference type="RefSeq" id="WP_005953131.1">
    <property type="nucleotide sequence ID" value="NZ_AOJP01000012.1"/>
</dbReference>